<sequence length="625" mass="69446">MLEDLPIEILTQITAYLPSAQAVGNLSQSCHRLHDFVIKEGWKIFIRTRFPSATVAPQWREVAHSLTTLSRNWDRRAFVSSYIEPAGSITNLNKWEYIPRWERPRGQTMGYRPVIDSYEERSGGSWTDRREIVAWSAGAELVIRLKHMGERILESWEESSAEAREFYFDHHRHLVDWFTYKSYYALQGRDDIMAVKVLRPSQKESGDSGVEEIVFGTANGELNLLYAGLTDKSKMAKKVYATNGRQVRSADVSPSTAPILAAALSDVDIALYPVHGRSSAWALNPVSDTRVCDGSNACRVWFTRFLSEDSLAVGLGPSTTPLHVYGITPSGLSRQPIRKFGEENEPANQATVYPIVPMPGSSQASNSPGQVFLSGSYGGVIRLHDMRSPRFSESFYVDEGDSSAIYSLQPIARERLIAGTSRHSTLKIFDLRVQGGRAYSYLNARPSSLEKATSRPQTLPTKLPSKEADKESFLHDPSSAWSLFLNPQNNTRRSNRDSRRSRRSVESPVYSISSPSSTSPSLFAGVEGSVVQLDMTSVLDEHPDPIFQCGSVRVARGKNSAEGGMSKAVDVKQRWDPKGDVLNLAMFSQTDGQMKLRVQKSVGETSGGRDDSEGMEGLDERWVSA</sequence>
<evidence type="ECO:0000313" key="4">
    <source>
        <dbReference type="Proteomes" id="UP001172684"/>
    </source>
</evidence>
<dbReference type="InterPro" id="IPR001810">
    <property type="entry name" value="F-box_dom"/>
</dbReference>
<keyword evidence="4" id="KW-1185">Reference proteome</keyword>
<organism evidence="3 4">
    <name type="scientific">Coniosporium apollinis</name>
    <dbReference type="NCBI Taxonomy" id="61459"/>
    <lineage>
        <taxon>Eukaryota</taxon>
        <taxon>Fungi</taxon>
        <taxon>Dikarya</taxon>
        <taxon>Ascomycota</taxon>
        <taxon>Pezizomycotina</taxon>
        <taxon>Dothideomycetes</taxon>
        <taxon>Dothideomycetes incertae sedis</taxon>
        <taxon>Coniosporium</taxon>
    </lineage>
</organism>
<dbReference type="EMBL" id="JAPDRL010000018">
    <property type="protein sequence ID" value="KAJ9666653.1"/>
    <property type="molecule type" value="Genomic_DNA"/>
</dbReference>
<evidence type="ECO:0000313" key="3">
    <source>
        <dbReference type="EMBL" id="KAJ9666653.1"/>
    </source>
</evidence>
<feature type="domain" description="F-box" evidence="2">
    <location>
        <begin position="1"/>
        <end position="45"/>
    </location>
</feature>
<name>A0ABQ9P1C0_9PEZI</name>
<feature type="compositionally biased region" description="Polar residues" evidence="1">
    <location>
        <begin position="450"/>
        <end position="460"/>
    </location>
</feature>
<dbReference type="PROSITE" id="PS50181">
    <property type="entry name" value="FBOX"/>
    <property type="match status" value="1"/>
</dbReference>
<reference evidence="3" key="1">
    <citation type="submission" date="2022-10" db="EMBL/GenBank/DDBJ databases">
        <title>Culturing micro-colonial fungi from biological soil crusts in the Mojave desert and describing Neophaeococcomyces mojavensis, and introducing the new genera and species Taxawa tesnikishii.</title>
        <authorList>
            <person name="Kurbessoian T."/>
            <person name="Stajich J.E."/>
        </authorList>
    </citation>
    <scope>NUCLEOTIDE SEQUENCE</scope>
    <source>
        <strain evidence="3">TK_1</strain>
    </source>
</reference>
<evidence type="ECO:0000259" key="2">
    <source>
        <dbReference type="PROSITE" id="PS50181"/>
    </source>
</evidence>
<dbReference type="Gene3D" id="2.130.10.10">
    <property type="entry name" value="YVTN repeat-like/Quinoprotein amine dehydrogenase"/>
    <property type="match status" value="1"/>
</dbReference>
<gene>
    <name evidence="3" type="ORF">H2201_003312</name>
</gene>
<dbReference type="Pfam" id="PF12937">
    <property type="entry name" value="F-box-like"/>
    <property type="match status" value="1"/>
</dbReference>
<dbReference type="InterPro" id="IPR015943">
    <property type="entry name" value="WD40/YVTN_repeat-like_dom_sf"/>
</dbReference>
<feature type="compositionally biased region" description="Low complexity" evidence="1">
    <location>
        <begin position="506"/>
        <end position="521"/>
    </location>
</feature>
<accession>A0ABQ9P1C0</accession>
<feature type="region of interest" description="Disordered" evidence="1">
    <location>
        <begin position="447"/>
        <end position="521"/>
    </location>
</feature>
<comment type="caution">
    <text evidence="3">The sequence shown here is derived from an EMBL/GenBank/DDBJ whole genome shotgun (WGS) entry which is preliminary data.</text>
</comment>
<evidence type="ECO:0000256" key="1">
    <source>
        <dbReference type="SAM" id="MobiDB-lite"/>
    </source>
</evidence>
<feature type="compositionally biased region" description="Polar residues" evidence="1">
    <location>
        <begin position="479"/>
        <end position="491"/>
    </location>
</feature>
<dbReference type="SUPFAM" id="SSF50978">
    <property type="entry name" value="WD40 repeat-like"/>
    <property type="match status" value="1"/>
</dbReference>
<feature type="compositionally biased region" description="Basic and acidic residues" evidence="1">
    <location>
        <begin position="464"/>
        <end position="474"/>
    </location>
</feature>
<dbReference type="InterPro" id="IPR036322">
    <property type="entry name" value="WD40_repeat_dom_sf"/>
</dbReference>
<dbReference type="Proteomes" id="UP001172684">
    <property type="component" value="Unassembled WGS sequence"/>
</dbReference>
<feature type="compositionally biased region" description="Basic and acidic residues" evidence="1">
    <location>
        <begin position="607"/>
        <end position="625"/>
    </location>
</feature>
<proteinExistence type="predicted"/>
<protein>
    <recommendedName>
        <fullName evidence="2">F-box domain-containing protein</fullName>
    </recommendedName>
</protein>
<feature type="region of interest" description="Disordered" evidence="1">
    <location>
        <begin position="600"/>
        <end position="625"/>
    </location>
</feature>